<keyword evidence="3" id="KW-0813">Transport</keyword>
<accession>A0A9W5UVR2</accession>
<dbReference type="OrthoDB" id="5405318at2"/>
<sequence>MRLVSAFVPIWILTALGYAACRWGLLGETGASVLGRFVFHLAMPSALFLALSRMPLSGLAGRSLLAFGVSTAAVVGLGWVSASRLFGREPGERPIWGMAAGYVNSANLGIPIATQVLGDVAFLAEVVLLQVLVVTPVILVALDRHRDPAGRVRVRRIASLPVRNPVILASLLGVACSAAGLQLPSAANASLALLSGAAVPAALVALGASLHGTTSSRAEPAELAVITALKLVVQPVIAYAAGLAMHLSAPQLLAVVVCAGLPTAQNTFIFAQEYGVGETVANRAVMMTTTLSLATLAAVAALLG</sequence>
<keyword evidence="7 8" id="KW-0472">Membrane</keyword>
<feature type="transmembrane region" description="Helical" evidence="8">
    <location>
        <begin position="283"/>
        <end position="303"/>
    </location>
</feature>
<evidence type="ECO:0000256" key="7">
    <source>
        <dbReference type="ARBA" id="ARBA00023136"/>
    </source>
</evidence>
<dbReference type="EMBL" id="BOPD01000028">
    <property type="protein sequence ID" value="GIJ35248.1"/>
    <property type="molecule type" value="Genomic_DNA"/>
</dbReference>
<dbReference type="InterPro" id="IPR038770">
    <property type="entry name" value="Na+/solute_symporter_sf"/>
</dbReference>
<dbReference type="GO" id="GO:0055085">
    <property type="term" value="P:transmembrane transport"/>
    <property type="evidence" value="ECO:0007669"/>
    <property type="project" value="InterPro"/>
</dbReference>
<keyword evidence="5 8" id="KW-0812">Transmembrane</keyword>
<evidence type="ECO:0000313" key="10">
    <source>
        <dbReference type="Proteomes" id="UP000607311"/>
    </source>
</evidence>
<keyword evidence="6 8" id="KW-1133">Transmembrane helix</keyword>
<dbReference type="GO" id="GO:0005886">
    <property type="term" value="C:plasma membrane"/>
    <property type="evidence" value="ECO:0007669"/>
    <property type="project" value="UniProtKB-SubCell"/>
</dbReference>
<evidence type="ECO:0000313" key="9">
    <source>
        <dbReference type="EMBL" id="GIJ35248.1"/>
    </source>
</evidence>
<dbReference type="PANTHER" id="PTHR36838:SF3">
    <property type="entry name" value="TRANSPORTER AUXIN EFFLUX CARRIER EC FAMILY"/>
    <property type="match status" value="1"/>
</dbReference>
<feature type="transmembrane region" description="Helical" evidence="8">
    <location>
        <begin position="120"/>
        <end position="142"/>
    </location>
</feature>
<feature type="transmembrane region" description="Helical" evidence="8">
    <location>
        <begin position="29"/>
        <end position="51"/>
    </location>
</feature>
<evidence type="ECO:0000256" key="1">
    <source>
        <dbReference type="ARBA" id="ARBA00004651"/>
    </source>
</evidence>
<keyword evidence="4" id="KW-1003">Cell membrane</keyword>
<feature type="transmembrane region" description="Helical" evidence="8">
    <location>
        <begin position="63"/>
        <end position="82"/>
    </location>
</feature>
<comment type="subcellular location">
    <subcellularLocation>
        <location evidence="1">Cell membrane</location>
        <topology evidence="1">Multi-pass membrane protein</topology>
    </subcellularLocation>
</comment>
<keyword evidence="10" id="KW-1185">Reference proteome</keyword>
<evidence type="ECO:0000256" key="8">
    <source>
        <dbReference type="SAM" id="Phobius"/>
    </source>
</evidence>
<dbReference type="InterPro" id="IPR004776">
    <property type="entry name" value="Mem_transp_PIN-like"/>
</dbReference>
<proteinExistence type="inferred from homology"/>
<reference evidence="9" key="1">
    <citation type="submission" date="2021-01" db="EMBL/GenBank/DDBJ databases">
        <title>Whole genome shotgun sequence of Verrucosispora sediminis NBRC 107745.</title>
        <authorList>
            <person name="Komaki H."/>
            <person name="Tamura T."/>
        </authorList>
    </citation>
    <scope>NUCLEOTIDE SEQUENCE</scope>
    <source>
        <strain evidence="9">NBRC 107745</strain>
    </source>
</reference>
<gene>
    <name evidence="9" type="ORF">Vse01_43960</name>
</gene>
<dbReference type="Proteomes" id="UP000607311">
    <property type="component" value="Unassembled WGS sequence"/>
</dbReference>
<comment type="caution">
    <text evidence="9">The sequence shown here is derived from an EMBL/GenBank/DDBJ whole genome shotgun (WGS) entry which is preliminary data.</text>
</comment>
<evidence type="ECO:0000256" key="5">
    <source>
        <dbReference type="ARBA" id="ARBA00022692"/>
    </source>
</evidence>
<feature type="transmembrane region" description="Helical" evidence="8">
    <location>
        <begin position="251"/>
        <end position="271"/>
    </location>
</feature>
<comment type="similarity">
    <text evidence="2">Belongs to the auxin efflux carrier (TC 2.A.69) family.</text>
</comment>
<dbReference type="PANTHER" id="PTHR36838">
    <property type="entry name" value="AUXIN EFFLUX CARRIER FAMILY PROTEIN"/>
    <property type="match status" value="1"/>
</dbReference>
<organism evidence="9 10">
    <name type="scientific">Micromonospora sediminimaris</name>
    <dbReference type="NCBI Taxonomy" id="547162"/>
    <lineage>
        <taxon>Bacteria</taxon>
        <taxon>Bacillati</taxon>
        <taxon>Actinomycetota</taxon>
        <taxon>Actinomycetes</taxon>
        <taxon>Micromonosporales</taxon>
        <taxon>Micromonosporaceae</taxon>
        <taxon>Micromonospora</taxon>
    </lineage>
</organism>
<evidence type="ECO:0000256" key="6">
    <source>
        <dbReference type="ARBA" id="ARBA00022989"/>
    </source>
</evidence>
<dbReference type="AlphaFoldDB" id="A0A9W5UVR2"/>
<dbReference type="RefSeq" id="WP_093411025.1">
    <property type="nucleotide sequence ID" value="NZ_BOPD01000028.1"/>
</dbReference>
<evidence type="ECO:0000256" key="4">
    <source>
        <dbReference type="ARBA" id="ARBA00022475"/>
    </source>
</evidence>
<name>A0A9W5UVR2_9ACTN</name>
<dbReference type="Pfam" id="PF03547">
    <property type="entry name" value="Mem_trans"/>
    <property type="match status" value="1"/>
</dbReference>
<feature type="transmembrane region" description="Helical" evidence="8">
    <location>
        <begin position="223"/>
        <end position="245"/>
    </location>
</feature>
<evidence type="ECO:0000256" key="2">
    <source>
        <dbReference type="ARBA" id="ARBA00010145"/>
    </source>
</evidence>
<feature type="transmembrane region" description="Helical" evidence="8">
    <location>
        <begin position="189"/>
        <end position="211"/>
    </location>
</feature>
<feature type="transmembrane region" description="Helical" evidence="8">
    <location>
        <begin position="162"/>
        <end position="183"/>
    </location>
</feature>
<dbReference type="Gene3D" id="1.20.1530.20">
    <property type="match status" value="1"/>
</dbReference>
<evidence type="ECO:0000256" key="3">
    <source>
        <dbReference type="ARBA" id="ARBA00022448"/>
    </source>
</evidence>
<protein>
    <submittedName>
        <fullName evidence="9">Membrane protein</fullName>
    </submittedName>
</protein>